<dbReference type="EMBL" id="JAWMWG010000005">
    <property type="protein sequence ID" value="MEJ6348947.1"/>
    <property type="molecule type" value="Genomic_DNA"/>
</dbReference>
<evidence type="ECO:0000313" key="1">
    <source>
        <dbReference type="EMBL" id="MEJ6348947.1"/>
    </source>
</evidence>
<sequence length="42" mass="4994">MDHQNSVEVEYNLLKDKNRTLLEVAHHFNEENSHLFTKVVTL</sequence>
<dbReference type="Proteomes" id="UP001377804">
    <property type="component" value="Unassembled WGS sequence"/>
</dbReference>
<name>A0ABU8SJW9_9LACO</name>
<organism evidence="1 2">
    <name type="scientific">Holzapfeliella saturejae</name>
    <dbReference type="NCBI Taxonomy" id="3082953"/>
    <lineage>
        <taxon>Bacteria</taxon>
        <taxon>Bacillati</taxon>
        <taxon>Bacillota</taxon>
        <taxon>Bacilli</taxon>
        <taxon>Lactobacillales</taxon>
        <taxon>Lactobacillaceae</taxon>
        <taxon>Holzapfeliella</taxon>
    </lineage>
</organism>
<dbReference type="RefSeq" id="WP_339970451.1">
    <property type="nucleotide sequence ID" value="NZ_JAWMWG010000005.1"/>
</dbReference>
<protein>
    <submittedName>
        <fullName evidence="1">Uncharacterized protein</fullName>
    </submittedName>
</protein>
<evidence type="ECO:0000313" key="2">
    <source>
        <dbReference type="Proteomes" id="UP001377804"/>
    </source>
</evidence>
<proteinExistence type="predicted"/>
<gene>
    <name evidence="1" type="ORF">R4Y45_06910</name>
</gene>
<accession>A0ABU8SJW9</accession>
<keyword evidence="2" id="KW-1185">Reference proteome</keyword>
<reference evidence="1 2" key="1">
    <citation type="submission" date="2023-10" db="EMBL/GenBank/DDBJ databases">
        <title>Holzapfeliella saturejae sp. nov. isolated from Satureja montana flowers.</title>
        <authorList>
            <person name="Alcantara C."/>
            <person name="Zuniga M."/>
            <person name="Landete J.M."/>
            <person name="Monedero V."/>
        </authorList>
    </citation>
    <scope>NUCLEOTIDE SEQUENCE [LARGE SCALE GENOMIC DNA]</scope>
    <source>
        <strain evidence="1 2">He02</strain>
    </source>
</reference>
<comment type="caution">
    <text evidence="1">The sequence shown here is derived from an EMBL/GenBank/DDBJ whole genome shotgun (WGS) entry which is preliminary data.</text>
</comment>